<organism evidence="3 4">
    <name type="scientific">Colwellia marinimaniae</name>
    <dbReference type="NCBI Taxonomy" id="1513592"/>
    <lineage>
        <taxon>Bacteria</taxon>
        <taxon>Pseudomonadati</taxon>
        <taxon>Pseudomonadota</taxon>
        <taxon>Gammaproteobacteria</taxon>
        <taxon>Alteromonadales</taxon>
        <taxon>Colwelliaceae</taxon>
        <taxon>Colwellia</taxon>
    </lineage>
</organism>
<comment type="caution">
    <text evidence="3">The sequence shown here is derived from an EMBL/GenBank/DDBJ whole genome shotgun (WGS) entry which is preliminary data.</text>
</comment>
<dbReference type="PANTHER" id="PTHR12277:SF81">
    <property type="entry name" value="PROTEIN ABHD13"/>
    <property type="match status" value="1"/>
</dbReference>
<feature type="signal peptide" evidence="1">
    <location>
        <begin position="1"/>
        <end position="23"/>
    </location>
</feature>
<feature type="chain" id="PRO_5045241447" evidence="1">
    <location>
        <begin position="24"/>
        <end position="289"/>
    </location>
</feature>
<evidence type="ECO:0000256" key="1">
    <source>
        <dbReference type="SAM" id="SignalP"/>
    </source>
</evidence>
<dbReference type="InterPro" id="IPR022742">
    <property type="entry name" value="Hydrolase_4"/>
</dbReference>
<proteinExistence type="predicted"/>
<dbReference type="EMBL" id="BDQM01000018">
    <property type="protein sequence ID" value="GAW96713.1"/>
    <property type="molecule type" value="Genomic_DNA"/>
</dbReference>
<dbReference type="SUPFAM" id="SSF53474">
    <property type="entry name" value="alpha/beta-Hydrolases"/>
    <property type="match status" value="1"/>
</dbReference>
<keyword evidence="3" id="KW-0378">Hydrolase</keyword>
<dbReference type="Pfam" id="PF12146">
    <property type="entry name" value="Hydrolase_4"/>
    <property type="match status" value="1"/>
</dbReference>
<dbReference type="PROSITE" id="PS51257">
    <property type="entry name" value="PROKAR_LIPOPROTEIN"/>
    <property type="match status" value="1"/>
</dbReference>
<sequence>MKICTTLLIIIFMLSGCAVNITADSFIYQDDKVEPSLDLIQINNKITHDATLIDISKISLTTPEGLLLNGVKLLHKNAQVNVIFFAGNGMKISQSAGILDQFALLPANVIWFDYRGTGVSEKRSNLSVKDLQNDALNIFDFSKENLPDNLPTAVHGLSMGSLLASYIASERAIDGLILDGAISTVPELIDNLVPAWSTVFSTVTVSPELAAIDNIKLIRKYTNPLLFLIGKNDSTTPVEFSQALYDASNSKDKTLTIIADTEHSQTMKRQQAIKAYATFIKGLTCCEDG</sequence>
<dbReference type="RefSeq" id="WP_088568951.1">
    <property type="nucleotide sequence ID" value="NZ_BDQM01000018.1"/>
</dbReference>
<gene>
    <name evidence="3" type="ORF">MTCD1_02333</name>
</gene>
<evidence type="ECO:0000313" key="4">
    <source>
        <dbReference type="Proteomes" id="UP000197068"/>
    </source>
</evidence>
<name>A0ABQ0MWG3_9GAMM</name>
<protein>
    <submittedName>
        <fullName evidence="3">Hydrolase</fullName>
        <ecNumber evidence="3">3.4.-.-</ecNumber>
    </submittedName>
</protein>
<evidence type="ECO:0000259" key="2">
    <source>
        <dbReference type="Pfam" id="PF12146"/>
    </source>
</evidence>
<dbReference type="Proteomes" id="UP000197068">
    <property type="component" value="Unassembled WGS sequence"/>
</dbReference>
<dbReference type="EC" id="3.4.-.-" evidence="3"/>
<dbReference type="GO" id="GO:0016787">
    <property type="term" value="F:hydrolase activity"/>
    <property type="evidence" value="ECO:0007669"/>
    <property type="project" value="UniProtKB-KW"/>
</dbReference>
<reference evidence="3 4" key="1">
    <citation type="submission" date="2017-06" db="EMBL/GenBank/DDBJ databases">
        <title>Whole Genome Sequences of Colwellia marinimaniae MTCD1.</title>
        <authorList>
            <person name="Kusumoto H."/>
            <person name="Inoue M."/>
            <person name="Tanikawa K."/>
            <person name="Maeji H."/>
            <person name="Cameron J.H."/>
            <person name="Bartlett D.H."/>
        </authorList>
    </citation>
    <scope>NUCLEOTIDE SEQUENCE [LARGE SCALE GENOMIC DNA]</scope>
    <source>
        <strain evidence="3 4">MTCD1</strain>
    </source>
</reference>
<feature type="domain" description="Serine aminopeptidase S33" evidence="2">
    <location>
        <begin position="79"/>
        <end position="205"/>
    </location>
</feature>
<keyword evidence="4" id="KW-1185">Reference proteome</keyword>
<dbReference type="PANTHER" id="PTHR12277">
    <property type="entry name" value="ALPHA/BETA HYDROLASE DOMAIN-CONTAINING PROTEIN"/>
    <property type="match status" value="1"/>
</dbReference>
<dbReference type="Gene3D" id="3.40.50.1820">
    <property type="entry name" value="alpha/beta hydrolase"/>
    <property type="match status" value="1"/>
</dbReference>
<evidence type="ECO:0000313" key="3">
    <source>
        <dbReference type="EMBL" id="GAW96713.1"/>
    </source>
</evidence>
<keyword evidence="1" id="KW-0732">Signal</keyword>
<dbReference type="InterPro" id="IPR029058">
    <property type="entry name" value="AB_hydrolase_fold"/>
</dbReference>
<accession>A0ABQ0MWG3</accession>